<reference evidence="1" key="1">
    <citation type="submission" date="2022-02" db="EMBL/GenBank/DDBJ databases">
        <title>Towards deciphering the DNA virus diversity associated with rodent species in the families Cricetidae and Heteromyidae.</title>
        <authorList>
            <person name="Lund M."/>
            <person name="Larsen B.B."/>
            <person name="Gryseels S."/>
            <person name="Kraberger S."/>
            <person name="Rowsey D.M."/>
            <person name="Steger L."/>
            <person name="Yule K.M."/>
            <person name="Upham N.S."/>
            <person name="Worobey M."/>
            <person name="Van Doorslaer K."/>
            <person name="Varsani A."/>
        </authorList>
    </citation>
    <scope>NUCLEOTIDE SEQUENCE</scope>
    <source>
        <strain evidence="1">UA08Rod_7365</strain>
    </source>
</reference>
<protein>
    <submittedName>
        <fullName evidence="1">Uncharacterized protein</fullName>
    </submittedName>
</protein>
<evidence type="ECO:0000313" key="1">
    <source>
        <dbReference type="EMBL" id="UPW36470.1"/>
    </source>
</evidence>
<accession>A0A976N0M1</accession>
<name>A0A976N0M1_9VIRU</name>
<organism evidence="1">
    <name type="scientific">Sigmofec virus UA08Rod_7365</name>
    <dbReference type="NCBI Taxonomy" id="2929245"/>
    <lineage>
        <taxon>Viruses</taxon>
        <taxon>Monodnaviria</taxon>
        <taxon>Sangervirae</taxon>
        <taxon>Phixviricota</taxon>
        <taxon>Malgrandaviricetes</taxon>
        <taxon>Petitvirales</taxon>
        <taxon>Microviridae</taxon>
    </lineage>
</organism>
<sequence length="110" mass="12598">MSNKELKPKFIYPFGAKISGCNEFCPEMDTTDQRSPITTVQDAFQMFTPNEEVMDELEGESIDDFDGDVTDYDYEDRGEFGEDIAMSQRAEFAALGERFAKRKKTKARRA</sequence>
<proteinExistence type="predicted"/>
<dbReference type="EMBL" id="OM869494">
    <property type="protein sequence ID" value="UPW36470.1"/>
    <property type="molecule type" value="Genomic_DNA"/>
</dbReference>